<reference evidence="12" key="1">
    <citation type="journal article" date="2022" name="J. Hered.">
        <title>A De Novo Chromosome-Level Genome Assembly of the White-Tailed Deer, Odocoileus Virginianus.</title>
        <authorList>
            <person name="London E.W."/>
            <person name="Roca A.L."/>
            <person name="Novakofski J.E."/>
            <person name="Mateus-Pinilla N.E."/>
        </authorList>
    </citation>
    <scope>NUCLEOTIDE SEQUENCE [LARGE SCALE GENOMIC DNA]</scope>
</reference>
<name>A0ABM4HA71_ODOVR</name>
<gene>
    <name evidence="13" type="primary">RSPH9</name>
</gene>
<evidence type="ECO:0000256" key="3">
    <source>
        <dbReference type="ARBA" id="ARBA00022794"/>
    </source>
</evidence>
<evidence type="ECO:0000256" key="8">
    <source>
        <dbReference type="ARBA" id="ARBA00037822"/>
    </source>
</evidence>
<keyword evidence="6" id="KW-0206">Cytoskeleton</keyword>
<evidence type="ECO:0000256" key="9">
    <source>
        <dbReference type="ARBA" id="ARBA00038319"/>
    </source>
</evidence>
<evidence type="ECO:0000256" key="2">
    <source>
        <dbReference type="ARBA" id="ARBA00022490"/>
    </source>
</evidence>
<evidence type="ECO:0000256" key="5">
    <source>
        <dbReference type="ARBA" id="ARBA00023069"/>
    </source>
</evidence>
<keyword evidence="11" id="KW-0732">Signal</keyword>
<proteinExistence type="inferred from homology"/>
<sequence>MEGRSFGSPWTRLLLATWRALSRAACAMDAESLLLSLELASGSGQGLSPDRRASLLTSLMLVKRDYRFDRVLFWGRILGLVADYYIAQGVSEDQLAPRKTLYSLNCMEWSLLPPATEEMEMQTSVVKGRFMGDPSHEYEHTELQKVNEGEKVFEEEVVVQIKEEKRLVSVIDQIDKAVAVIPRGALFKTPFGPINVNRTFEGLSLSEAKKLSSYFHFREPVELKNKTLLEKAELDPSLDFMDSLEHDIPKGNSLFLSGSEATVEGNPVLPVSRNGSGSPRDSCSLSKRVLECPDGEGQCPGGAAQPALARPHLLPRSSHQELWLHLCGHRREEPRPALHVVGGPPGGCAESE</sequence>
<feature type="signal peptide" evidence="11">
    <location>
        <begin position="1"/>
        <end position="27"/>
    </location>
</feature>
<dbReference type="PANTHER" id="PTHR22069">
    <property type="entry name" value="MITOCHONDRIAL RIBOSOMAL PROTEIN S18"/>
    <property type="match status" value="1"/>
</dbReference>
<evidence type="ECO:0000256" key="6">
    <source>
        <dbReference type="ARBA" id="ARBA00023212"/>
    </source>
</evidence>
<evidence type="ECO:0000313" key="12">
    <source>
        <dbReference type="Proteomes" id="UP001652640"/>
    </source>
</evidence>
<dbReference type="InterPro" id="IPR055316">
    <property type="entry name" value="RSP9"/>
</dbReference>
<keyword evidence="4" id="KW-0282">Flagellum</keyword>
<keyword evidence="3" id="KW-0970">Cilium biogenesis/degradation</keyword>
<dbReference type="GeneID" id="110150963"/>
<protein>
    <recommendedName>
        <fullName evidence="10">Radial spoke head protein 9 homolog</fullName>
    </recommendedName>
</protein>
<organism evidence="12 13">
    <name type="scientific">Odocoileus virginianus</name>
    <name type="common">White-tailed deer</name>
    <dbReference type="NCBI Taxonomy" id="9874"/>
    <lineage>
        <taxon>Eukaryota</taxon>
        <taxon>Metazoa</taxon>
        <taxon>Chordata</taxon>
        <taxon>Craniata</taxon>
        <taxon>Vertebrata</taxon>
        <taxon>Euteleostomi</taxon>
        <taxon>Mammalia</taxon>
        <taxon>Eutheria</taxon>
        <taxon>Laurasiatheria</taxon>
        <taxon>Artiodactyla</taxon>
        <taxon>Ruminantia</taxon>
        <taxon>Pecora</taxon>
        <taxon>Cervidae</taxon>
        <taxon>Odocoileinae</taxon>
        <taxon>Odocoileus</taxon>
    </lineage>
</organism>
<keyword evidence="12" id="KW-1185">Reference proteome</keyword>
<dbReference type="PANTHER" id="PTHR22069:SF0">
    <property type="entry name" value="RADIAL SPOKE HEAD PROTEIN 9 HOMOLOG"/>
    <property type="match status" value="1"/>
</dbReference>
<evidence type="ECO:0000256" key="11">
    <source>
        <dbReference type="SAM" id="SignalP"/>
    </source>
</evidence>
<evidence type="ECO:0000256" key="7">
    <source>
        <dbReference type="ARBA" id="ARBA00023273"/>
    </source>
</evidence>
<dbReference type="Proteomes" id="UP001652640">
    <property type="component" value="Chromosome 27"/>
</dbReference>
<evidence type="ECO:0000256" key="4">
    <source>
        <dbReference type="ARBA" id="ARBA00022846"/>
    </source>
</evidence>
<evidence type="ECO:0000313" key="13">
    <source>
        <dbReference type="RefSeq" id="XP_070312475.1"/>
    </source>
</evidence>
<keyword evidence="7" id="KW-0966">Cell projection</keyword>
<reference evidence="13" key="2">
    <citation type="submission" date="2025-08" db="UniProtKB">
        <authorList>
            <consortium name="RefSeq"/>
        </authorList>
    </citation>
    <scope>IDENTIFICATION</scope>
    <source>
        <tissue evidence="13">Tongue muscle</tissue>
    </source>
</reference>
<comment type="subcellular location">
    <subcellularLocation>
        <location evidence="8">Cell projection</location>
        <location evidence="8">Kinocilium</location>
    </subcellularLocation>
    <subcellularLocation>
        <location evidence="1">Cytoplasm</location>
        <location evidence="1">Cytoskeleton</location>
        <location evidence="1">Flagellum axoneme</location>
    </subcellularLocation>
</comment>
<keyword evidence="2" id="KW-0963">Cytoplasm</keyword>
<evidence type="ECO:0000256" key="1">
    <source>
        <dbReference type="ARBA" id="ARBA00004611"/>
    </source>
</evidence>
<evidence type="ECO:0000256" key="10">
    <source>
        <dbReference type="ARBA" id="ARBA00041080"/>
    </source>
</evidence>
<comment type="similarity">
    <text evidence="9">Belongs to the flagellar radial spoke RSP9 family.</text>
</comment>
<keyword evidence="5" id="KW-0969">Cilium</keyword>
<dbReference type="RefSeq" id="XP_070312475.1">
    <property type="nucleotide sequence ID" value="XM_070456374.1"/>
</dbReference>
<feature type="chain" id="PRO_5047512420" description="Radial spoke head protein 9 homolog" evidence="11">
    <location>
        <begin position="28"/>
        <end position="352"/>
    </location>
</feature>
<accession>A0ABM4HA71</accession>